<dbReference type="InterPro" id="IPR013154">
    <property type="entry name" value="ADH-like_N"/>
</dbReference>
<dbReference type="Gene3D" id="3.40.50.720">
    <property type="entry name" value="NAD(P)-binding Rossmann-like Domain"/>
    <property type="match status" value="1"/>
</dbReference>
<dbReference type="SUPFAM" id="SSF51735">
    <property type="entry name" value="NAD(P)-binding Rossmann-fold domains"/>
    <property type="match status" value="1"/>
</dbReference>
<proteinExistence type="predicted"/>
<gene>
    <name evidence="4" type="ORF">HNQ92_002476</name>
</gene>
<dbReference type="AlphaFoldDB" id="A0A840TST3"/>
<evidence type="ECO:0000256" key="1">
    <source>
        <dbReference type="ARBA" id="ARBA00023002"/>
    </source>
</evidence>
<dbReference type="InterPro" id="IPR036291">
    <property type="entry name" value="NAD(P)-bd_dom_sf"/>
</dbReference>
<dbReference type="InterPro" id="IPR050129">
    <property type="entry name" value="Zn_alcohol_dh"/>
</dbReference>
<dbReference type="SUPFAM" id="SSF50129">
    <property type="entry name" value="GroES-like"/>
    <property type="match status" value="1"/>
</dbReference>
<evidence type="ECO:0008006" key="6">
    <source>
        <dbReference type="Google" id="ProtNLM"/>
    </source>
</evidence>
<name>A0A840TST3_9BACT</name>
<dbReference type="Proteomes" id="UP000557307">
    <property type="component" value="Unassembled WGS sequence"/>
</dbReference>
<organism evidence="4 5">
    <name type="scientific">Rhabdobacter roseus</name>
    <dbReference type="NCBI Taxonomy" id="1655419"/>
    <lineage>
        <taxon>Bacteria</taxon>
        <taxon>Pseudomonadati</taxon>
        <taxon>Bacteroidota</taxon>
        <taxon>Cytophagia</taxon>
        <taxon>Cytophagales</taxon>
        <taxon>Cytophagaceae</taxon>
        <taxon>Rhabdobacter</taxon>
    </lineage>
</organism>
<dbReference type="EMBL" id="JACHGF010000003">
    <property type="protein sequence ID" value="MBB5284333.1"/>
    <property type="molecule type" value="Genomic_DNA"/>
</dbReference>
<keyword evidence="5" id="KW-1185">Reference proteome</keyword>
<dbReference type="GO" id="GO:0016491">
    <property type="term" value="F:oxidoreductase activity"/>
    <property type="evidence" value="ECO:0007669"/>
    <property type="project" value="UniProtKB-KW"/>
</dbReference>
<dbReference type="InterPro" id="IPR013149">
    <property type="entry name" value="ADH-like_C"/>
</dbReference>
<feature type="domain" description="Alcohol dehydrogenase-like N-terminal" evidence="3">
    <location>
        <begin position="25"/>
        <end position="131"/>
    </location>
</feature>
<evidence type="ECO:0000259" key="2">
    <source>
        <dbReference type="Pfam" id="PF00107"/>
    </source>
</evidence>
<dbReference type="InterPro" id="IPR011032">
    <property type="entry name" value="GroES-like_sf"/>
</dbReference>
<dbReference type="Pfam" id="PF00107">
    <property type="entry name" value="ADH_zinc_N"/>
    <property type="match status" value="1"/>
</dbReference>
<evidence type="ECO:0000313" key="5">
    <source>
        <dbReference type="Proteomes" id="UP000557307"/>
    </source>
</evidence>
<dbReference type="CDD" id="cd08261">
    <property type="entry name" value="Zn_ADH7"/>
    <property type="match status" value="1"/>
</dbReference>
<feature type="domain" description="Alcohol dehydrogenase-like C-terminal" evidence="2">
    <location>
        <begin position="171"/>
        <end position="297"/>
    </location>
</feature>
<accession>A0A840TST3</accession>
<sequence>MKTLSLREPGRFEFIDTPFALDLTEGEALVKIKKVGVCGTDLHAFRGRQPFFNYPRVLGHELAVEVVEIKGDSYGLKVGDRCAVEPYLDCGQCQACRRGLTNCCEKLQVLGVHTDGGLTEYLKLPTGKLHPSNRLKEEQLALVETLAIGGHAVERAAVSYEDIVLVIGAGPIGLSVIEFVKISGARLLVTDQNADRLRFCQERMGVHEVLVADETLTTRLQDQLEGYLPTVVFDATGNPASMMKAFDYCAQGGKLVYVGLFQGEVSFHDPSFHRKELTLLASRNATTHTFRTIINYIENGRMDTTPWITHQLDFDTLPCTFPSLLDPAQGVIKALVKVA</sequence>
<reference evidence="4 5" key="1">
    <citation type="submission" date="2020-08" db="EMBL/GenBank/DDBJ databases">
        <title>Genomic Encyclopedia of Type Strains, Phase IV (KMG-IV): sequencing the most valuable type-strain genomes for metagenomic binning, comparative biology and taxonomic classification.</title>
        <authorList>
            <person name="Goeker M."/>
        </authorList>
    </citation>
    <scope>NUCLEOTIDE SEQUENCE [LARGE SCALE GENOMIC DNA]</scope>
    <source>
        <strain evidence="4 5">DSM 105074</strain>
    </source>
</reference>
<comment type="caution">
    <text evidence="4">The sequence shown here is derived from an EMBL/GenBank/DDBJ whole genome shotgun (WGS) entry which is preliminary data.</text>
</comment>
<protein>
    <recommendedName>
        <fullName evidence="6">Zinc-binding alcohol dehydrogenase family protein</fullName>
    </recommendedName>
</protein>
<dbReference type="RefSeq" id="WP_184174281.1">
    <property type="nucleotide sequence ID" value="NZ_JACHGF010000003.1"/>
</dbReference>
<dbReference type="PANTHER" id="PTHR43401">
    <property type="entry name" value="L-THREONINE 3-DEHYDROGENASE"/>
    <property type="match status" value="1"/>
</dbReference>
<evidence type="ECO:0000313" key="4">
    <source>
        <dbReference type="EMBL" id="MBB5284333.1"/>
    </source>
</evidence>
<dbReference type="PANTHER" id="PTHR43401:SF3">
    <property type="entry name" value="L-GALACTONATE-5-DEHYDROGENASE"/>
    <property type="match status" value="1"/>
</dbReference>
<keyword evidence="1" id="KW-0560">Oxidoreductase</keyword>
<dbReference type="Pfam" id="PF08240">
    <property type="entry name" value="ADH_N"/>
    <property type="match status" value="1"/>
</dbReference>
<dbReference type="Gene3D" id="3.90.180.10">
    <property type="entry name" value="Medium-chain alcohol dehydrogenases, catalytic domain"/>
    <property type="match status" value="1"/>
</dbReference>
<evidence type="ECO:0000259" key="3">
    <source>
        <dbReference type="Pfam" id="PF08240"/>
    </source>
</evidence>